<feature type="transmembrane region" description="Helical" evidence="1">
    <location>
        <begin position="204"/>
        <end position="222"/>
    </location>
</feature>
<feature type="transmembrane region" description="Helical" evidence="1">
    <location>
        <begin position="29"/>
        <end position="48"/>
    </location>
</feature>
<feature type="transmembrane region" description="Helical" evidence="1">
    <location>
        <begin position="251"/>
        <end position="271"/>
    </location>
</feature>
<evidence type="ECO:0000313" key="2">
    <source>
        <dbReference type="EMBL" id="EAV38933.1"/>
    </source>
</evidence>
<protein>
    <submittedName>
        <fullName evidence="2">ABC transporter, permease</fullName>
    </submittedName>
</protein>
<comment type="caution">
    <text evidence="2">The sequence shown here is derived from an EMBL/GenBank/DDBJ whole genome shotgun (WGS) entry which is preliminary data.</text>
</comment>
<keyword evidence="1" id="KW-1133">Transmembrane helix</keyword>
<evidence type="ECO:0000256" key="1">
    <source>
        <dbReference type="SAM" id="Phobius"/>
    </source>
</evidence>
<feature type="transmembrane region" description="Helical" evidence="1">
    <location>
        <begin position="166"/>
        <end position="192"/>
    </location>
</feature>
<feature type="transmembrane region" description="Helical" evidence="1">
    <location>
        <begin position="520"/>
        <end position="539"/>
    </location>
</feature>
<reference evidence="2 3" key="1">
    <citation type="submission" date="2006-11" db="EMBL/GenBank/DDBJ databases">
        <authorList>
            <consortium name="Laboratoire de Microbiologie (Universite Bourgogne)"/>
            <consortium name="GENOME Express"/>
            <consortium name="UMR Oenologie Ampelologie (Universite Bordeaux 2)"/>
            <person name="Guzzo J."/>
        </authorList>
    </citation>
    <scope>NUCLEOTIDE SEQUENCE [LARGE SCALE GENOMIC DNA]</scope>
    <source>
        <strain evidence="2 3">ATCC BAA-1163</strain>
    </source>
</reference>
<proteinExistence type="predicted"/>
<dbReference type="HOGENOM" id="CLU_036785_2_0_9"/>
<accession>A0NKP3</accession>
<feature type="transmembrane region" description="Helical" evidence="1">
    <location>
        <begin position="401"/>
        <end position="427"/>
    </location>
</feature>
<evidence type="ECO:0000313" key="3">
    <source>
        <dbReference type="Proteomes" id="UP000003346"/>
    </source>
</evidence>
<dbReference type="Proteomes" id="UP000003346">
    <property type="component" value="Unassembled WGS sequence"/>
</dbReference>
<feature type="transmembrane region" description="Helical" evidence="1">
    <location>
        <begin position="138"/>
        <end position="160"/>
    </location>
</feature>
<feature type="transmembrane region" description="Helical" evidence="1">
    <location>
        <begin position="90"/>
        <end position="112"/>
    </location>
</feature>
<feature type="transmembrane region" description="Helical" evidence="1">
    <location>
        <begin position="447"/>
        <end position="465"/>
    </location>
</feature>
<feature type="transmembrane region" description="Helical" evidence="1">
    <location>
        <begin position="472"/>
        <end position="489"/>
    </location>
</feature>
<dbReference type="AlphaFoldDB" id="A0NKP3"/>
<keyword evidence="1" id="KW-0812">Transmembrane</keyword>
<gene>
    <name evidence="2" type="ORF">OENOO_64049</name>
</gene>
<keyword evidence="1" id="KW-0472">Membrane</keyword>
<organism evidence="2 3">
    <name type="scientific">Oenococcus oeni ATCC BAA-1163</name>
    <dbReference type="NCBI Taxonomy" id="379360"/>
    <lineage>
        <taxon>Bacteria</taxon>
        <taxon>Bacillati</taxon>
        <taxon>Bacillota</taxon>
        <taxon>Bacilli</taxon>
        <taxon>Lactobacillales</taxon>
        <taxon>Lactobacillaceae</taxon>
        <taxon>Oenococcus</taxon>
    </lineage>
</organism>
<feature type="transmembrane region" description="Helical" evidence="1">
    <location>
        <begin position="307"/>
        <end position="326"/>
    </location>
</feature>
<feature type="transmembrane region" description="Helical" evidence="1">
    <location>
        <begin position="355"/>
        <end position="380"/>
    </location>
</feature>
<sequence>MIRPERRIKMGNNFAQTKRLTIVNLRRDWLSLLIWTTSIIGVSLLAAFKFNDLYGSNSSIKTILKTLKQPAMISLFGRTPNLTSFQSGDLFISEMLVLTGVFISIADIILAVRTTRSQEDKGVIEIIRGTAVGRLSPLLSAFIEILIFNLLLIILLAVGLEACGLYGMTATMCWLFAIETNLLALVFAGLAFLMAQIFDNSRDANAVSFLFLGIAYLSRMITDISKASLTWLSPIGWVELGKIGYGNDLKVVWLMLLSILILLFLAIIFALKRDINSGFLHIRSGRKNASPLLRGPISLGIRLERNLGIVWIIAIASLGIMYASIFSDVSDILKSNPNVAQVLGTNQLSQLGNKIVLQFISMISIFMLVLSTVAGLQMIFRLKKDIDNGLEEMIASKPISRFRLLTSYLLPAIIVTICSFGSSIYSMMLLGNLELKVPIESIKFNTLFFGSLPSAMLFLSLAVFLINCFPKIYSILYVYAGLSFVVLYFKNMLKLPIWVTRITPFGWIKDLPLKDINWEIWYFEVLLVLIFTFIGYFEFQRRDLS</sequence>
<name>A0NKP3_OENOE</name>
<dbReference type="EMBL" id="AAUV01000059">
    <property type="protein sequence ID" value="EAV38933.1"/>
    <property type="molecule type" value="Genomic_DNA"/>
</dbReference>